<feature type="signal peptide" evidence="1">
    <location>
        <begin position="1"/>
        <end position="20"/>
    </location>
</feature>
<evidence type="ECO:0000256" key="1">
    <source>
        <dbReference type="SAM" id="SignalP"/>
    </source>
</evidence>
<keyword evidence="1" id="KW-0732">Signal</keyword>
<organism evidence="2 3">
    <name type="scientific">Algoriphagus confluentis</name>
    <dbReference type="NCBI Taxonomy" id="1697556"/>
    <lineage>
        <taxon>Bacteria</taxon>
        <taxon>Pseudomonadati</taxon>
        <taxon>Bacteroidota</taxon>
        <taxon>Cytophagia</taxon>
        <taxon>Cytophagales</taxon>
        <taxon>Cyclobacteriaceae</taxon>
        <taxon>Algoriphagus</taxon>
    </lineage>
</organism>
<feature type="chain" id="PRO_5046614462" evidence="1">
    <location>
        <begin position="21"/>
        <end position="181"/>
    </location>
</feature>
<dbReference type="Proteomes" id="UP001338309">
    <property type="component" value="Unassembled WGS sequence"/>
</dbReference>
<protein>
    <submittedName>
        <fullName evidence="2">DUF4252 domain-containing protein</fullName>
    </submittedName>
</protein>
<proteinExistence type="predicted"/>
<comment type="caution">
    <text evidence="2">The sequence shown here is derived from an EMBL/GenBank/DDBJ whole genome shotgun (WGS) entry which is preliminary data.</text>
</comment>
<evidence type="ECO:0000313" key="2">
    <source>
        <dbReference type="EMBL" id="GMQ28840.1"/>
    </source>
</evidence>
<sequence>MKKIFLLAVLLLGFGFKSIAQEDAIQRFFSKYMEDDRFSRVYISPKMMQMAGGFLKNNAQGDKDAEELGSLIAKIKGIRILSSEEVNGKALYTEAMSTLTKNKYEELMDVQDKSTSLKFMIREEAGLIRELTMISGDAKSFSLISMLGTFTYEDLNMLAEKTNIPGMEQYGKGSKGPKGPK</sequence>
<dbReference type="RefSeq" id="WP_338223582.1">
    <property type="nucleotide sequence ID" value="NZ_BTPD01000004.1"/>
</dbReference>
<dbReference type="InterPro" id="IPR025348">
    <property type="entry name" value="DUF4252"/>
</dbReference>
<gene>
    <name evidence="2" type="ORF">Aconfl_14830</name>
</gene>
<dbReference type="EMBL" id="BTPD01000004">
    <property type="protein sequence ID" value="GMQ28840.1"/>
    <property type="molecule type" value="Genomic_DNA"/>
</dbReference>
<accession>A0ABQ6PNI0</accession>
<dbReference type="Pfam" id="PF14060">
    <property type="entry name" value="DUF4252"/>
    <property type="match status" value="1"/>
</dbReference>
<evidence type="ECO:0000313" key="3">
    <source>
        <dbReference type="Proteomes" id="UP001338309"/>
    </source>
</evidence>
<reference evidence="2 3" key="1">
    <citation type="submission" date="2023-08" db="EMBL/GenBank/DDBJ databases">
        <title>Draft genome sequence of Algoriphagus confluentis.</title>
        <authorList>
            <person name="Takatani N."/>
            <person name="Hosokawa M."/>
            <person name="Sawabe T."/>
        </authorList>
    </citation>
    <scope>NUCLEOTIDE SEQUENCE [LARGE SCALE GENOMIC DNA]</scope>
    <source>
        <strain evidence="2 3">NBRC 111222</strain>
    </source>
</reference>
<keyword evidence="3" id="KW-1185">Reference proteome</keyword>
<name>A0ABQ6PNI0_9BACT</name>